<gene>
    <name evidence="7" type="ORF">BC936DRAFT_137860</name>
</gene>
<evidence type="ECO:0000256" key="5">
    <source>
        <dbReference type="SAM" id="MobiDB-lite"/>
    </source>
</evidence>
<evidence type="ECO:0000256" key="3">
    <source>
        <dbReference type="ARBA" id="ARBA00022989"/>
    </source>
</evidence>
<protein>
    <submittedName>
        <fullName evidence="7">Uncharacterized protein</fullName>
    </submittedName>
</protein>
<dbReference type="GO" id="GO:0016020">
    <property type="term" value="C:membrane"/>
    <property type="evidence" value="ECO:0007669"/>
    <property type="project" value="InterPro"/>
</dbReference>
<dbReference type="GO" id="GO:0012505">
    <property type="term" value="C:endomembrane system"/>
    <property type="evidence" value="ECO:0007669"/>
    <property type="project" value="UniProtKB-SubCell"/>
</dbReference>
<dbReference type="OrthoDB" id="1898221at2759"/>
<dbReference type="Pfam" id="PF04750">
    <property type="entry name" value="Far-17a_AIG1"/>
    <property type="match status" value="1"/>
</dbReference>
<keyword evidence="3 6" id="KW-1133">Transmembrane helix</keyword>
<reference evidence="7 8" key="1">
    <citation type="journal article" date="2018" name="New Phytol.">
        <title>Phylogenomics of Endogonaceae and evolution of mycorrhizas within Mucoromycota.</title>
        <authorList>
            <person name="Chang Y."/>
            <person name="Desiro A."/>
            <person name="Na H."/>
            <person name="Sandor L."/>
            <person name="Lipzen A."/>
            <person name="Clum A."/>
            <person name="Barry K."/>
            <person name="Grigoriev I.V."/>
            <person name="Martin F.M."/>
            <person name="Stajich J.E."/>
            <person name="Smith M.E."/>
            <person name="Bonito G."/>
            <person name="Spatafora J.W."/>
        </authorList>
    </citation>
    <scope>NUCLEOTIDE SEQUENCE [LARGE SCALE GENOMIC DNA]</scope>
    <source>
        <strain evidence="7 8">GMNB39</strain>
    </source>
</reference>
<evidence type="ECO:0000256" key="4">
    <source>
        <dbReference type="ARBA" id="ARBA00023136"/>
    </source>
</evidence>
<comment type="subcellular location">
    <subcellularLocation>
        <location evidence="1">Endomembrane system</location>
        <topology evidence="1">Multi-pass membrane protein</topology>
    </subcellularLocation>
</comment>
<organism evidence="7 8">
    <name type="scientific">Jimgerdemannia flammicorona</name>
    <dbReference type="NCBI Taxonomy" id="994334"/>
    <lineage>
        <taxon>Eukaryota</taxon>
        <taxon>Fungi</taxon>
        <taxon>Fungi incertae sedis</taxon>
        <taxon>Mucoromycota</taxon>
        <taxon>Mucoromycotina</taxon>
        <taxon>Endogonomycetes</taxon>
        <taxon>Endogonales</taxon>
        <taxon>Endogonaceae</taxon>
        <taxon>Jimgerdemannia</taxon>
    </lineage>
</organism>
<sequence>MIARSAPRVPQILLHLAGMASFSYSFWTLAHMTNKASASFGWHFQHLTILGLLFSTVTFIILIIRDIMPDSMIARGPHLNPLLVSPLLRRAPPQAPRRRRPPHHCRPLLPPLPRRSSLGRFPLFLPSVRPLRPPHHLHLRIRRRLLRLDSPLLPTEWLLALPHPRKAAHAVQDRVFCCLRGVLYSRI</sequence>
<proteinExistence type="predicted"/>
<keyword evidence="8" id="KW-1185">Reference proteome</keyword>
<comment type="caution">
    <text evidence="7">The sequence shown here is derived from an EMBL/GenBank/DDBJ whole genome shotgun (WGS) entry which is preliminary data.</text>
</comment>
<feature type="region of interest" description="Disordered" evidence="5">
    <location>
        <begin position="92"/>
        <end position="111"/>
    </location>
</feature>
<evidence type="ECO:0000313" key="7">
    <source>
        <dbReference type="EMBL" id="RUP50745.1"/>
    </source>
</evidence>
<name>A0A433DIX6_9FUNG</name>
<evidence type="ECO:0000313" key="8">
    <source>
        <dbReference type="Proteomes" id="UP000268093"/>
    </source>
</evidence>
<evidence type="ECO:0000256" key="6">
    <source>
        <dbReference type="SAM" id="Phobius"/>
    </source>
</evidence>
<feature type="transmembrane region" description="Helical" evidence="6">
    <location>
        <begin position="42"/>
        <end position="64"/>
    </location>
</feature>
<dbReference type="InterPro" id="IPR006838">
    <property type="entry name" value="ADTRP_AIG1"/>
</dbReference>
<keyword evidence="4 6" id="KW-0472">Membrane</keyword>
<dbReference type="AlphaFoldDB" id="A0A433DIX6"/>
<feature type="transmembrane region" description="Helical" evidence="6">
    <location>
        <begin position="12"/>
        <end position="30"/>
    </location>
</feature>
<evidence type="ECO:0000256" key="1">
    <source>
        <dbReference type="ARBA" id="ARBA00004127"/>
    </source>
</evidence>
<dbReference type="Proteomes" id="UP000268093">
    <property type="component" value="Unassembled WGS sequence"/>
</dbReference>
<accession>A0A433DIX6</accession>
<evidence type="ECO:0000256" key="2">
    <source>
        <dbReference type="ARBA" id="ARBA00022692"/>
    </source>
</evidence>
<keyword evidence="2 6" id="KW-0812">Transmembrane</keyword>
<dbReference type="EMBL" id="RBNI01001206">
    <property type="protein sequence ID" value="RUP50745.1"/>
    <property type="molecule type" value="Genomic_DNA"/>
</dbReference>
<feature type="compositionally biased region" description="Basic residues" evidence="5">
    <location>
        <begin position="96"/>
        <end position="106"/>
    </location>
</feature>